<dbReference type="Gene3D" id="3.40.1690.10">
    <property type="entry name" value="secretion proteins EscU"/>
    <property type="match status" value="1"/>
</dbReference>
<sequence length="379" mass="40699">MSESAGEKTEAPTPKRKRKAVEDGQLLKSKDFGTALVILAGCAWMAFFGPSLIAACKAVMIASFSFDLRDVEDFEPWRPLASAGWKLAPALISLFVWAMIATIASQAALGSFGWNSKSFAPKGSRINPGAGLKRMFGPTGLIELGKSLLKVVLLGAIGAWMLWSMTQRAMGLVSADLNGAVGAMGSQFVTLLFVMASGLVLIAGVDLPIQILRHLQQLRMSKQEVKDEHKETEGSPELKGMLRQRQREILKGGFRKTVATAQVVLTNPTHFAVALRYDQGRDKVPVVVAKGRGATALAIRELAAELDVPVLEYPSLARAVYYTSRENQEVRDDLYLAIATVLAFVFGVNAGAGAAAAPSVRVPETALFDENGRKIGQPA</sequence>
<keyword evidence="4" id="KW-0969">Cilium</keyword>
<feature type="transmembrane region" description="Helical" evidence="3">
    <location>
        <begin position="148"/>
        <end position="166"/>
    </location>
</feature>
<evidence type="ECO:0000256" key="2">
    <source>
        <dbReference type="SAM" id="MobiDB-lite"/>
    </source>
</evidence>
<evidence type="ECO:0000256" key="3">
    <source>
        <dbReference type="SAM" id="Phobius"/>
    </source>
</evidence>
<evidence type="ECO:0000313" key="4">
    <source>
        <dbReference type="EMBL" id="AJP73498.1"/>
    </source>
</evidence>
<feature type="transmembrane region" description="Helical" evidence="3">
    <location>
        <begin position="186"/>
        <end position="212"/>
    </location>
</feature>
<keyword evidence="5" id="KW-1185">Reference proteome</keyword>
<feature type="region of interest" description="Disordered" evidence="2">
    <location>
        <begin position="1"/>
        <end position="22"/>
    </location>
</feature>
<dbReference type="Pfam" id="PF01312">
    <property type="entry name" value="Bac_export_2"/>
    <property type="match status" value="1"/>
</dbReference>
<dbReference type="RefSeq" id="WP_044334410.1">
    <property type="nucleotide sequence ID" value="NZ_CP010836.1"/>
</dbReference>
<organism evidence="4 5">
    <name type="scientific">Sphingomonas hengshuiensis</name>
    <dbReference type="NCBI Taxonomy" id="1609977"/>
    <lineage>
        <taxon>Bacteria</taxon>
        <taxon>Pseudomonadati</taxon>
        <taxon>Pseudomonadota</taxon>
        <taxon>Alphaproteobacteria</taxon>
        <taxon>Sphingomonadales</taxon>
        <taxon>Sphingomonadaceae</taxon>
        <taxon>Sphingomonas</taxon>
    </lineage>
</organism>
<feature type="transmembrane region" description="Helical" evidence="3">
    <location>
        <begin position="36"/>
        <end position="66"/>
    </location>
</feature>
<keyword evidence="3" id="KW-0812">Transmembrane</keyword>
<dbReference type="GO" id="GO:0009306">
    <property type="term" value="P:protein secretion"/>
    <property type="evidence" value="ECO:0007669"/>
    <property type="project" value="InterPro"/>
</dbReference>
<reference evidence="4 5" key="1">
    <citation type="journal article" date="2015" name="Int. J. Syst. Evol. Microbiol.">
        <title>Sphingomonas hengshuiensis sp. nov., isolated from lake wetland.</title>
        <authorList>
            <person name="Wei S."/>
            <person name="Wang T."/>
            <person name="Liu H."/>
            <person name="Zhang C."/>
            <person name="Guo J."/>
            <person name="Wang Q."/>
            <person name="Liang K."/>
            <person name="Zhang Z."/>
        </authorList>
    </citation>
    <scope>NUCLEOTIDE SEQUENCE [LARGE SCALE GENOMIC DNA]</scope>
    <source>
        <strain evidence="4 5">WHSC-8</strain>
    </source>
</reference>
<feature type="compositionally biased region" description="Basic and acidic residues" evidence="2">
    <location>
        <begin position="1"/>
        <end position="10"/>
    </location>
</feature>
<dbReference type="Proteomes" id="UP000032300">
    <property type="component" value="Chromosome"/>
</dbReference>
<dbReference type="PANTHER" id="PTHR30531">
    <property type="entry name" value="FLAGELLAR BIOSYNTHETIC PROTEIN FLHB"/>
    <property type="match status" value="1"/>
</dbReference>
<proteinExistence type="inferred from homology"/>
<keyword evidence="3" id="KW-0472">Membrane</keyword>
<keyword evidence="4" id="KW-0966">Cell projection</keyword>
<gene>
    <name evidence="4" type="ORF">TS85_19460</name>
</gene>
<dbReference type="InterPro" id="IPR006135">
    <property type="entry name" value="T3SS_substrate_exporter"/>
</dbReference>
<dbReference type="InterPro" id="IPR029025">
    <property type="entry name" value="T3SS_substrate_exporter_C"/>
</dbReference>
<accession>A0A7U4LGN5</accession>
<name>A0A7U4LGN5_9SPHN</name>
<keyword evidence="3" id="KW-1133">Transmembrane helix</keyword>
<dbReference type="AlphaFoldDB" id="A0A7U4LGN5"/>
<dbReference type="PANTHER" id="PTHR30531:SF12">
    <property type="entry name" value="FLAGELLAR BIOSYNTHETIC PROTEIN FLHB"/>
    <property type="match status" value="1"/>
</dbReference>
<feature type="transmembrane region" description="Helical" evidence="3">
    <location>
        <begin position="86"/>
        <end position="109"/>
    </location>
</feature>
<comment type="similarity">
    <text evidence="1">Belongs to the type III secretion exporter family.</text>
</comment>
<keyword evidence="4" id="KW-0282">Flagellum</keyword>
<evidence type="ECO:0000313" key="5">
    <source>
        <dbReference type="Proteomes" id="UP000032300"/>
    </source>
</evidence>
<protein>
    <submittedName>
        <fullName evidence="4">Flagellar biosynthesis protein FlhB</fullName>
    </submittedName>
</protein>
<dbReference type="OrthoDB" id="9807950at2"/>
<feature type="transmembrane region" description="Helical" evidence="3">
    <location>
        <begin position="334"/>
        <end position="357"/>
    </location>
</feature>
<dbReference type="KEGG" id="sphi:TS85_19460"/>
<dbReference type="GO" id="GO:0005886">
    <property type="term" value="C:plasma membrane"/>
    <property type="evidence" value="ECO:0007669"/>
    <property type="project" value="TreeGrafter"/>
</dbReference>
<reference evidence="4 5" key="2">
    <citation type="submission" date="2015-02" db="EMBL/GenBank/DDBJ databases">
        <title>The complete genome of Sphingomonas hengshuiensis sp. WHSC-8 isolated from soil of Hengshui Lake.</title>
        <authorList>
            <person name="Wei S."/>
            <person name="Guo J."/>
            <person name="Su C."/>
            <person name="Wu R."/>
            <person name="Zhang Z."/>
            <person name="Liang K."/>
            <person name="Li H."/>
            <person name="Wang T."/>
            <person name="Liu H."/>
            <person name="Zhang C."/>
            <person name="Li Z."/>
            <person name="Wang Q."/>
            <person name="Meng J."/>
        </authorList>
    </citation>
    <scope>NUCLEOTIDE SEQUENCE [LARGE SCALE GENOMIC DNA]</scope>
    <source>
        <strain evidence="4 5">WHSC-8</strain>
    </source>
</reference>
<evidence type="ECO:0000256" key="1">
    <source>
        <dbReference type="ARBA" id="ARBA00010690"/>
    </source>
</evidence>
<dbReference type="EMBL" id="CP010836">
    <property type="protein sequence ID" value="AJP73498.1"/>
    <property type="molecule type" value="Genomic_DNA"/>
</dbReference>
<dbReference type="PRINTS" id="PR00950">
    <property type="entry name" value="TYPE3IMSPROT"/>
</dbReference>
<dbReference type="SUPFAM" id="SSF160544">
    <property type="entry name" value="EscU C-terminal domain-like"/>
    <property type="match status" value="1"/>
</dbReference>